<reference evidence="1" key="2">
    <citation type="journal article" date="2015" name="Data Brief">
        <title>Shoot transcriptome of the giant reed, Arundo donax.</title>
        <authorList>
            <person name="Barrero R.A."/>
            <person name="Guerrero F.D."/>
            <person name="Moolhuijzen P."/>
            <person name="Goolsby J.A."/>
            <person name="Tidwell J."/>
            <person name="Bellgard S.E."/>
            <person name="Bellgard M.I."/>
        </authorList>
    </citation>
    <scope>NUCLEOTIDE SEQUENCE</scope>
    <source>
        <tissue evidence="1">Shoot tissue taken approximately 20 cm above the soil surface</tissue>
    </source>
</reference>
<organism evidence="1">
    <name type="scientific">Arundo donax</name>
    <name type="common">Giant reed</name>
    <name type="synonym">Donax arundinaceus</name>
    <dbReference type="NCBI Taxonomy" id="35708"/>
    <lineage>
        <taxon>Eukaryota</taxon>
        <taxon>Viridiplantae</taxon>
        <taxon>Streptophyta</taxon>
        <taxon>Embryophyta</taxon>
        <taxon>Tracheophyta</taxon>
        <taxon>Spermatophyta</taxon>
        <taxon>Magnoliopsida</taxon>
        <taxon>Liliopsida</taxon>
        <taxon>Poales</taxon>
        <taxon>Poaceae</taxon>
        <taxon>PACMAD clade</taxon>
        <taxon>Arundinoideae</taxon>
        <taxon>Arundineae</taxon>
        <taxon>Arundo</taxon>
    </lineage>
</organism>
<dbReference type="EMBL" id="GBRH01277030">
    <property type="protein sequence ID" value="JAD20865.1"/>
    <property type="molecule type" value="Transcribed_RNA"/>
</dbReference>
<dbReference type="AlphaFoldDB" id="A0A0A8Y6Z6"/>
<evidence type="ECO:0000313" key="1">
    <source>
        <dbReference type="EMBL" id="JAD20865.1"/>
    </source>
</evidence>
<sequence length="34" mass="3891">MLVVHVACRSCSLCQWGVARSWCIYGPVRFVLLH</sequence>
<accession>A0A0A8Y6Z6</accession>
<name>A0A0A8Y6Z6_ARUDO</name>
<reference evidence="1" key="1">
    <citation type="submission" date="2014-09" db="EMBL/GenBank/DDBJ databases">
        <authorList>
            <person name="Magalhaes I.L.F."/>
            <person name="Oliveira U."/>
            <person name="Santos F.R."/>
            <person name="Vidigal T.H.D.A."/>
            <person name="Brescovit A.D."/>
            <person name="Santos A.J."/>
        </authorList>
    </citation>
    <scope>NUCLEOTIDE SEQUENCE</scope>
    <source>
        <tissue evidence="1">Shoot tissue taken approximately 20 cm above the soil surface</tissue>
    </source>
</reference>
<proteinExistence type="predicted"/>
<protein>
    <submittedName>
        <fullName evidence="1">Uncharacterized protein</fullName>
    </submittedName>
</protein>